<accession>A0ABV4QXK7</accession>
<comment type="caution">
    <text evidence="1">The sequence shown here is derived from an EMBL/GenBank/DDBJ whole genome shotgun (WGS) entry which is preliminary data.</text>
</comment>
<sequence>MARVRWWGTGLVALVLLVLGAGLPLLDTALGGHGRPLAAGTVLSLGTQRDGVRPVTFSVPSPGWVLDQAHSSLASNVELANAEVGLSVSVVVPLAPLDARELWDGLGRIVAVGGRSRLHARPVPITTARGLTGLTGLLGGPERTGTATVFATRTLGATVTASGPPGAYGRLAAEVDAMVRTITISAPS</sequence>
<name>A0ABV4QXK7_9ACTN</name>
<keyword evidence="2" id="KW-1185">Reference proteome</keyword>
<reference evidence="1 2" key="1">
    <citation type="submission" date="2023-11" db="EMBL/GenBank/DDBJ databases">
        <title>Actinomadura monticuli sp. nov., isolated from volcanic ash.</title>
        <authorList>
            <person name="Lee S.D."/>
            <person name="Yang H."/>
            <person name="Kim I.S."/>
        </authorList>
    </citation>
    <scope>NUCLEOTIDE SEQUENCE [LARGE SCALE GENOMIC DNA]</scope>
    <source>
        <strain evidence="1 2">DSM 45346</strain>
    </source>
</reference>
<evidence type="ECO:0000313" key="1">
    <source>
        <dbReference type="EMBL" id="MFA1555326.1"/>
    </source>
</evidence>
<proteinExistence type="predicted"/>
<dbReference type="Proteomes" id="UP001569904">
    <property type="component" value="Unassembled WGS sequence"/>
</dbReference>
<dbReference type="RefSeq" id="WP_371942043.1">
    <property type="nucleotide sequence ID" value="NZ_JAXCEH010000009.1"/>
</dbReference>
<gene>
    <name evidence="1" type="ORF">SM436_16675</name>
</gene>
<protein>
    <submittedName>
        <fullName evidence="1">Uncharacterized protein</fullName>
    </submittedName>
</protein>
<organism evidence="1 2">
    <name type="scientific">Actinomadura chokoriensis</name>
    <dbReference type="NCBI Taxonomy" id="454156"/>
    <lineage>
        <taxon>Bacteria</taxon>
        <taxon>Bacillati</taxon>
        <taxon>Actinomycetota</taxon>
        <taxon>Actinomycetes</taxon>
        <taxon>Streptosporangiales</taxon>
        <taxon>Thermomonosporaceae</taxon>
        <taxon>Actinomadura</taxon>
    </lineage>
</organism>
<evidence type="ECO:0000313" key="2">
    <source>
        <dbReference type="Proteomes" id="UP001569904"/>
    </source>
</evidence>
<dbReference type="EMBL" id="JAXCEH010000009">
    <property type="protein sequence ID" value="MFA1555326.1"/>
    <property type="molecule type" value="Genomic_DNA"/>
</dbReference>